<dbReference type="PANTHER" id="PTHR36115:SF4">
    <property type="entry name" value="MEMBRANE PROTEIN"/>
    <property type="match status" value="1"/>
</dbReference>
<evidence type="ECO:0000313" key="8">
    <source>
        <dbReference type="EMBL" id="AYD46564.1"/>
    </source>
</evidence>
<dbReference type="InterPro" id="IPR010432">
    <property type="entry name" value="RDD"/>
</dbReference>
<feature type="domain" description="RDD" evidence="7">
    <location>
        <begin position="5"/>
        <end position="119"/>
    </location>
</feature>
<name>A0A386HMJ4_9BACT</name>
<dbReference type="KEGG" id="ark:D6B99_02375"/>
<keyword evidence="2" id="KW-1003">Cell membrane</keyword>
<dbReference type="EMBL" id="CP032489">
    <property type="protein sequence ID" value="AYD46564.1"/>
    <property type="molecule type" value="Genomic_DNA"/>
</dbReference>
<evidence type="ECO:0000259" key="7">
    <source>
        <dbReference type="Pfam" id="PF06271"/>
    </source>
</evidence>
<evidence type="ECO:0000313" key="9">
    <source>
        <dbReference type="Proteomes" id="UP000266118"/>
    </source>
</evidence>
<comment type="subcellular location">
    <subcellularLocation>
        <location evidence="1">Cell membrane</location>
        <topology evidence="1">Multi-pass membrane protein</topology>
    </subcellularLocation>
</comment>
<feature type="transmembrane region" description="Helical" evidence="6">
    <location>
        <begin position="90"/>
        <end position="109"/>
    </location>
</feature>
<dbReference type="RefSeq" id="WP_119984720.1">
    <property type="nucleotide sequence ID" value="NZ_CP032489.1"/>
</dbReference>
<evidence type="ECO:0000256" key="1">
    <source>
        <dbReference type="ARBA" id="ARBA00004651"/>
    </source>
</evidence>
<evidence type="ECO:0000256" key="2">
    <source>
        <dbReference type="ARBA" id="ARBA00022475"/>
    </source>
</evidence>
<keyword evidence="4 6" id="KW-1133">Transmembrane helix</keyword>
<accession>A0A386HMJ4</accession>
<keyword evidence="9" id="KW-1185">Reference proteome</keyword>
<reference evidence="8 9" key="1">
    <citation type="submission" date="2018-09" db="EMBL/GenBank/DDBJ databases">
        <title>Arachidicoccus sp. nov., a bacterium isolated from soil.</title>
        <authorList>
            <person name="Weon H.-Y."/>
            <person name="Kwon S.-W."/>
            <person name="Lee S.A."/>
        </authorList>
    </citation>
    <scope>NUCLEOTIDE SEQUENCE [LARGE SCALE GENOMIC DNA]</scope>
    <source>
        <strain evidence="8 9">KIS59-12</strain>
    </source>
</reference>
<feature type="transmembrane region" description="Helical" evidence="6">
    <location>
        <begin position="43"/>
        <end position="60"/>
    </location>
</feature>
<keyword evidence="5 6" id="KW-0472">Membrane</keyword>
<gene>
    <name evidence="8" type="ORF">D6B99_02375</name>
</gene>
<evidence type="ECO:0000256" key="3">
    <source>
        <dbReference type="ARBA" id="ARBA00022692"/>
    </source>
</evidence>
<dbReference type="PANTHER" id="PTHR36115">
    <property type="entry name" value="PROLINE-RICH ANTIGEN HOMOLOG-RELATED"/>
    <property type="match status" value="1"/>
</dbReference>
<evidence type="ECO:0000256" key="5">
    <source>
        <dbReference type="ARBA" id="ARBA00023136"/>
    </source>
</evidence>
<sequence>MKTVGTGTRVLNFLIDTFLIFIISLLFSKWYTFQVMYWGYKPLPAYSFFLITLVVYYFLFESIWKRTPGKWFSISKVVKSNGHKPSILHILIRTLVRVIVIDFLFIPFLNGKTLHDYLSGTRVIEA</sequence>
<keyword evidence="3 6" id="KW-0812">Transmembrane</keyword>
<dbReference type="OrthoDB" id="762068at2"/>
<evidence type="ECO:0000256" key="4">
    <source>
        <dbReference type="ARBA" id="ARBA00022989"/>
    </source>
</evidence>
<dbReference type="Proteomes" id="UP000266118">
    <property type="component" value="Chromosome"/>
</dbReference>
<dbReference type="GO" id="GO:0005886">
    <property type="term" value="C:plasma membrane"/>
    <property type="evidence" value="ECO:0007669"/>
    <property type="project" value="UniProtKB-SubCell"/>
</dbReference>
<proteinExistence type="predicted"/>
<protein>
    <submittedName>
        <fullName evidence="8">RDD family protein</fullName>
    </submittedName>
</protein>
<organism evidence="8 9">
    <name type="scientific">Arachidicoccus soli</name>
    <dbReference type="NCBI Taxonomy" id="2341117"/>
    <lineage>
        <taxon>Bacteria</taxon>
        <taxon>Pseudomonadati</taxon>
        <taxon>Bacteroidota</taxon>
        <taxon>Chitinophagia</taxon>
        <taxon>Chitinophagales</taxon>
        <taxon>Chitinophagaceae</taxon>
        <taxon>Arachidicoccus</taxon>
    </lineage>
</organism>
<dbReference type="AlphaFoldDB" id="A0A386HMJ4"/>
<dbReference type="Pfam" id="PF06271">
    <property type="entry name" value="RDD"/>
    <property type="match status" value="1"/>
</dbReference>
<dbReference type="InterPro" id="IPR051791">
    <property type="entry name" value="Pra-immunoreactive"/>
</dbReference>
<feature type="transmembrane region" description="Helical" evidence="6">
    <location>
        <begin position="12"/>
        <end position="31"/>
    </location>
</feature>
<evidence type="ECO:0000256" key="6">
    <source>
        <dbReference type="SAM" id="Phobius"/>
    </source>
</evidence>